<dbReference type="AlphaFoldDB" id="A0A5N6K846"/>
<dbReference type="Proteomes" id="UP000326757">
    <property type="component" value="Unassembled WGS sequence"/>
</dbReference>
<keyword evidence="2" id="KW-1185">Reference proteome</keyword>
<evidence type="ECO:0000313" key="2">
    <source>
        <dbReference type="Proteomes" id="UP000326757"/>
    </source>
</evidence>
<sequence>MVSVVMVGFRIYRIVVTLLIVEDCKLGMKTKFRFGLSNMLHRVHRVHSQCLMLHNEQQDKVIRCSGPWAVSPIYSFSRVPLPCDDHPFSFMI</sequence>
<gene>
    <name evidence="1" type="ORF">EYC80_001076</name>
</gene>
<reference evidence="1 2" key="1">
    <citation type="submission" date="2019-06" db="EMBL/GenBank/DDBJ databases">
        <title>Genome Sequence of the Brown Rot Fungal Pathogen Monilinia laxa.</title>
        <authorList>
            <person name="De Miccolis Angelini R.M."/>
            <person name="Landi L."/>
            <person name="Abate D."/>
            <person name="Pollastro S."/>
            <person name="Romanazzi G."/>
            <person name="Faretra F."/>
        </authorList>
    </citation>
    <scope>NUCLEOTIDE SEQUENCE [LARGE SCALE GENOMIC DNA]</scope>
    <source>
        <strain evidence="1 2">Mlax316</strain>
    </source>
</reference>
<dbReference type="EMBL" id="VIGI01000006">
    <property type="protein sequence ID" value="KAB8298920.1"/>
    <property type="molecule type" value="Genomic_DNA"/>
</dbReference>
<accession>A0A5N6K846</accession>
<name>A0A5N6K846_MONLA</name>
<comment type="caution">
    <text evidence="1">The sequence shown here is derived from an EMBL/GenBank/DDBJ whole genome shotgun (WGS) entry which is preliminary data.</text>
</comment>
<protein>
    <submittedName>
        <fullName evidence="1">Uncharacterized protein</fullName>
    </submittedName>
</protein>
<evidence type="ECO:0000313" key="1">
    <source>
        <dbReference type="EMBL" id="KAB8298920.1"/>
    </source>
</evidence>
<proteinExistence type="predicted"/>
<organism evidence="1 2">
    <name type="scientific">Monilinia laxa</name>
    <name type="common">Brown rot fungus</name>
    <name type="synonym">Sclerotinia laxa</name>
    <dbReference type="NCBI Taxonomy" id="61186"/>
    <lineage>
        <taxon>Eukaryota</taxon>
        <taxon>Fungi</taxon>
        <taxon>Dikarya</taxon>
        <taxon>Ascomycota</taxon>
        <taxon>Pezizomycotina</taxon>
        <taxon>Leotiomycetes</taxon>
        <taxon>Helotiales</taxon>
        <taxon>Sclerotiniaceae</taxon>
        <taxon>Monilinia</taxon>
    </lineage>
</organism>